<dbReference type="InterPro" id="IPR004101">
    <property type="entry name" value="Mur_ligase_C"/>
</dbReference>
<evidence type="ECO:0008006" key="5">
    <source>
        <dbReference type="Google" id="ProtNLM"/>
    </source>
</evidence>
<dbReference type="EMBL" id="CP043316">
    <property type="protein sequence ID" value="QEK38504.1"/>
    <property type="molecule type" value="Genomic_DNA"/>
</dbReference>
<dbReference type="Pfam" id="PF08245">
    <property type="entry name" value="Mur_ligase_M"/>
    <property type="match status" value="1"/>
</dbReference>
<dbReference type="PANTHER" id="PTHR43445:SF3">
    <property type="entry name" value="UDP-N-ACETYLMURAMATE--L-ALANINE LIGASE"/>
    <property type="match status" value="1"/>
</dbReference>
<evidence type="ECO:0000313" key="4">
    <source>
        <dbReference type="Proteomes" id="UP000325004"/>
    </source>
</evidence>
<dbReference type="GO" id="GO:0016881">
    <property type="term" value="F:acid-amino acid ligase activity"/>
    <property type="evidence" value="ECO:0007669"/>
    <property type="project" value="InterPro"/>
</dbReference>
<dbReference type="SUPFAM" id="SSF53244">
    <property type="entry name" value="MurD-like peptide ligases, peptide-binding domain"/>
    <property type="match status" value="1"/>
</dbReference>
<feature type="domain" description="Mur ligase C-terminal" evidence="1">
    <location>
        <begin position="349"/>
        <end position="492"/>
    </location>
</feature>
<dbReference type="InterPro" id="IPR036615">
    <property type="entry name" value="Mur_ligase_C_dom_sf"/>
</dbReference>
<accession>A0A5C0UHN5</accession>
<reference evidence="3 4" key="1">
    <citation type="submission" date="2019-08" db="EMBL/GenBank/DDBJ databases">
        <title>Highly reduced genomes of protist endosymbionts show evolutionary convergence.</title>
        <authorList>
            <person name="George E."/>
            <person name="Husnik F."/>
            <person name="Tashyreva D."/>
            <person name="Prokopchuk G."/>
            <person name="Horak A."/>
            <person name="Kwong W.K."/>
            <person name="Lukes J."/>
            <person name="Keeling P.J."/>
        </authorList>
    </citation>
    <scope>NUCLEOTIDE SEQUENCE [LARGE SCALE GENOMIC DNA]</scope>
    <source>
        <strain evidence="3">1604LC</strain>
    </source>
</reference>
<dbReference type="InterPro" id="IPR050061">
    <property type="entry name" value="MurCDEF_pg_biosynth"/>
</dbReference>
<dbReference type="PANTHER" id="PTHR43445">
    <property type="entry name" value="UDP-N-ACETYLMURAMATE--L-ALANINE LIGASE-RELATED"/>
    <property type="match status" value="1"/>
</dbReference>
<proteinExistence type="predicted"/>
<dbReference type="InterPro" id="IPR013221">
    <property type="entry name" value="Mur_ligase_cen"/>
</dbReference>
<sequence>MKNLWKTDGLPSNDIKKAHMIGVAGLGMQSLKTWLDTKNYQITGTDDYQHKSWMLKSDQMPIDTDCIIVSSVIKPNHPQCLWAIQNNIPIFHRASFAKYLLSKESICISGSHGKTTTSGLTTWILYNANLNPSFMLGDQIQNLKSSAQYNAHDISMHNKDFQHISKQNGDSEYNNKANHKPQNICVIESDESDGSMQKLTGKTNIITNIDEDHMDYYKDRSNLLCSFQNFADQCEKCICHINVKNALNIPNAITYSIQNDTSNPINAQHHTIGSNLHGSDIYAENIKFHKNGMLFDVKGLINMKDVFLNIPGIYNIENALAAIAVIIQYNISEETLRTSLSTFKGMKKRIETHKHNDIDFILDYAHHPHSLKLLLQTLSNQKYNNIYCIIEIHKYSRLKKDFDNFVKHISTMKHVALLPVHNVNEYEDSDLFENFYQSIKRHQSAEQNIKLHQNFQISTYNTSCIKVKSIQDIQQFIQSAQKSDAVLFIGAGSVCKLYYDLVNILN</sequence>
<dbReference type="InterPro" id="IPR036565">
    <property type="entry name" value="Mur-like_cat_sf"/>
</dbReference>
<evidence type="ECO:0000259" key="1">
    <source>
        <dbReference type="Pfam" id="PF02875"/>
    </source>
</evidence>
<dbReference type="KEGG" id="cpri:FZC34_01100"/>
<dbReference type="GO" id="GO:0005524">
    <property type="term" value="F:ATP binding"/>
    <property type="evidence" value="ECO:0007669"/>
    <property type="project" value="InterPro"/>
</dbReference>
<protein>
    <recommendedName>
        <fullName evidence="5">UDP-N-acetylmuramate--L-alanine ligase</fullName>
    </recommendedName>
</protein>
<feature type="domain" description="Mur ligase central" evidence="2">
    <location>
        <begin position="108"/>
        <end position="325"/>
    </location>
</feature>
<evidence type="ECO:0000259" key="2">
    <source>
        <dbReference type="Pfam" id="PF08245"/>
    </source>
</evidence>
<dbReference type="Gene3D" id="3.90.190.20">
    <property type="entry name" value="Mur ligase, C-terminal domain"/>
    <property type="match status" value="1"/>
</dbReference>
<dbReference type="RefSeq" id="WP_148971620.1">
    <property type="nucleotide sequence ID" value="NZ_CP043316.1"/>
</dbReference>
<keyword evidence="4" id="KW-1185">Reference proteome</keyword>
<dbReference type="SUPFAM" id="SSF51984">
    <property type="entry name" value="MurCD N-terminal domain"/>
    <property type="match status" value="1"/>
</dbReference>
<name>A0A5C0UHN5_9PROT</name>
<gene>
    <name evidence="3" type="ORF">FZC34_01100</name>
</gene>
<dbReference type="OrthoDB" id="9804126at2"/>
<dbReference type="AlphaFoldDB" id="A0A5C0UHN5"/>
<evidence type="ECO:0000313" key="3">
    <source>
        <dbReference type="EMBL" id="QEK38504.1"/>
    </source>
</evidence>
<dbReference type="Pfam" id="PF02875">
    <property type="entry name" value="Mur_ligase_C"/>
    <property type="match status" value="1"/>
</dbReference>
<dbReference type="Gene3D" id="3.40.50.720">
    <property type="entry name" value="NAD(P)-binding Rossmann-like Domain"/>
    <property type="match status" value="1"/>
</dbReference>
<dbReference type="Gene3D" id="3.40.1190.10">
    <property type="entry name" value="Mur-like, catalytic domain"/>
    <property type="match status" value="1"/>
</dbReference>
<dbReference type="Proteomes" id="UP000325004">
    <property type="component" value="Chromosome"/>
</dbReference>
<organism evidence="3 4">
    <name type="scientific">Candidatus Cytomitobacter primus</name>
    <dbReference type="NCBI Taxonomy" id="2066024"/>
    <lineage>
        <taxon>Bacteria</taxon>
        <taxon>Pseudomonadati</taxon>
        <taxon>Pseudomonadota</taxon>
        <taxon>Alphaproteobacteria</taxon>
        <taxon>Holosporales</taxon>
        <taxon>Holosporaceae</taxon>
        <taxon>Candidatus Cytomitobacter</taxon>
    </lineage>
</organism>
<dbReference type="SUPFAM" id="SSF53623">
    <property type="entry name" value="MurD-like peptide ligases, catalytic domain"/>
    <property type="match status" value="1"/>
</dbReference>